<evidence type="ECO:0000313" key="10">
    <source>
        <dbReference type="Proteomes" id="UP000235036"/>
    </source>
</evidence>
<dbReference type="Pfam" id="PF00732">
    <property type="entry name" value="GMC_oxred_N"/>
    <property type="match status" value="1"/>
</dbReference>
<dbReference type="SUPFAM" id="SSF51905">
    <property type="entry name" value="FAD/NAD(P)-binding domain"/>
    <property type="match status" value="1"/>
</dbReference>
<dbReference type="Proteomes" id="UP000235036">
    <property type="component" value="Unassembled WGS sequence"/>
</dbReference>
<feature type="domain" description="Glucose-methanol-choline oxidoreductase N-terminal" evidence="7">
    <location>
        <begin position="78"/>
        <end position="101"/>
    </location>
</feature>
<feature type="binding site" evidence="5">
    <location>
        <position position="80"/>
    </location>
    <ligand>
        <name>FAD</name>
        <dbReference type="ChEBI" id="CHEBI:57692"/>
    </ligand>
</feature>
<evidence type="ECO:0000256" key="5">
    <source>
        <dbReference type="PIRSR" id="PIRSR000137-2"/>
    </source>
</evidence>
<comment type="similarity">
    <text evidence="2 6">Belongs to the GMC oxidoreductase family.</text>
</comment>
<dbReference type="InterPro" id="IPR012132">
    <property type="entry name" value="GMC_OxRdtase"/>
</dbReference>
<evidence type="ECO:0000256" key="3">
    <source>
        <dbReference type="ARBA" id="ARBA00022630"/>
    </source>
</evidence>
<dbReference type="PANTHER" id="PTHR11552:SF147">
    <property type="entry name" value="CHOLINE DEHYDROGENASE, MITOCHONDRIAL"/>
    <property type="match status" value="1"/>
</dbReference>
<evidence type="ECO:0000259" key="7">
    <source>
        <dbReference type="PROSITE" id="PS00623"/>
    </source>
</evidence>
<accession>A0A2N6JZW3</accession>
<evidence type="ECO:0000259" key="8">
    <source>
        <dbReference type="PROSITE" id="PS00624"/>
    </source>
</evidence>
<dbReference type="RefSeq" id="WP_016867376.1">
    <property type="nucleotide sequence ID" value="NZ_CAWNVR010000552.1"/>
</dbReference>
<dbReference type="Gene3D" id="3.30.560.10">
    <property type="entry name" value="Glucose Oxidase, domain 3"/>
    <property type="match status" value="1"/>
</dbReference>
<organism evidence="9 10">
    <name type="scientific">Fischerella muscicola CCMEE 5323</name>
    <dbReference type="NCBI Taxonomy" id="2019572"/>
    <lineage>
        <taxon>Bacteria</taxon>
        <taxon>Bacillati</taxon>
        <taxon>Cyanobacteriota</taxon>
        <taxon>Cyanophyceae</taxon>
        <taxon>Nostocales</taxon>
        <taxon>Hapalosiphonaceae</taxon>
        <taxon>Fischerella</taxon>
    </lineage>
</organism>
<dbReference type="SUPFAM" id="SSF54373">
    <property type="entry name" value="FAD-linked reductases, C-terminal domain"/>
    <property type="match status" value="1"/>
</dbReference>
<dbReference type="PANTHER" id="PTHR11552">
    <property type="entry name" value="GLUCOSE-METHANOL-CHOLINE GMC OXIDOREDUCTASE"/>
    <property type="match status" value="1"/>
</dbReference>
<dbReference type="InterPro" id="IPR036188">
    <property type="entry name" value="FAD/NAD-bd_sf"/>
</dbReference>
<evidence type="ECO:0000256" key="1">
    <source>
        <dbReference type="ARBA" id="ARBA00001974"/>
    </source>
</evidence>
<dbReference type="GO" id="GO:0050660">
    <property type="term" value="F:flavin adenine dinucleotide binding"/>
    <property type="evidence" value="ECO:0007669"/>
    <property type="project" value="InterPro"/>
</dbReference>
<name>A0A2N6JZW3_FISMU</name>
<comment type="caution">
    <text evidence="9">The sequence shown here is derived from an EMBL/GenBank/DDBJ whole genome shotgun (WGS) entry which is preliminary data.</text>
</comment>
<evidence type="ECO:0000256" key="6">
    <source>
        <dbReference type="RuleBase" id="RU003968"/>
    </source>
</evidence>
<evidence type="ECO:0000256" key="4">
    <source>
        <dbReference type="ARBA" id="ARBA00022827"/>
    </source>
</evidence>
<dbReference type="EMBL" id="NRQW01000434">
    <property type="protein sequence ID" value="PLZ86942.1"/>
    <property type="molecule type" value="Genomic_DNA"/>
</dbReference>
<evidence type="ECO:0000256" key="2">
    <source>
        <dbReference type="ARBA" id="ARBA00010790"/>
    </source>
</evidence>
<reference evidence="9 10" key="1">
    <citation type="submission" date="2017-08" db="EMBL/GenBank/DDBJ databases">
        <title>Genomes of Fischerella (Mastigocladus) sp. strains.</title>
        <authorList>
            <person name="Miller S.R."/>
        </authorList>
    </citation>
    <scope>NUCLEOTIDE SEQUENCE [LARGE SCALE GENOMIC DNA]</scope>
    <source>
        <strain evidence="9 10">CCMEE 5323</strain>
    </source>
</reference>
<dbReference type="Pfam" id="PF05199">
    <property type="entry name" value="GMC_oxred_C"/>
    <property type="match status" value="1"/>
</dbReference>
<dbReference type="PROSITE" id="PS00624">
    <property type="entry name" value="GMC_OXRED_2"/>
    <property type="match status" value="1"/>
</dbReference>
<keyword evidence="4 5" id="KW-0274">FAD</keyword>
<keyword evidence="3 6" id="KW-0285">Flavoprotein</keyword>
<dbReference type="PIRSF" id="PIRSF000137">
    <property type="entry name" value="Alcohol_oxidase"/>
    <property type="match status" value="1"/>
</dbReference>
<dbReference type="PROSITE" id="PS00623">
    <property type="entry name" value="GMC_OXRED_1"/>
    <property type="match status" value="1"/>
</dbReference>
<dbReference type="InterPro" id="IPR007867">
    <property type="entry name" value="GMC_OxRtase_C"/>
</dbReference>
<dbReference type="AlphaFoldDB" id="A0A2N6JZW3"/>
<gene>
    <name evidence="9" type="ORF">CEN44_18760</name>
</gene>
<protein>
    <submittedName>
        <fullName evidence="9">Choline dehydrogenase</fullName>
    </submittedName>
</protein>
<keyword evidence="10" id="KW-1185">Reference proteome</keyword>
<evidence type="ECO:0000313" key="9">
    <source>
        <dbReference type="EMBL" id="PLZ86942.1"/>
    </source>
</evidence>
<dbReference type="InterPro" id="IPR000172">
    <property type="entry name" value="GMC_OxRdtase_N"/>
</dbReference>
<dbReference type="GO" id="GO:0016614">
    <property type="term" value="F:oxidoreductase activity, acting on CH-OH group of donors"/>
    <property type="evidence" value="ECO:0007669"/>
    <property type="project" value="InterPro"/>
</dbReference>
<sequence length="521" mass="57372">MYDYVIIGAGSAGCVLANRLTENSKTRVLLLEAGNPDQKQEIHIPAGFPKLFKTEYDWNYYTEQQPFLNNRQLYWPRGKVIGGSSSINAMIYIRGNLRDYDHWHNLGNSGWSSKDVLPYFIKAENQNVLKNEYHGIDGLLNVTNQRCINPLSRAFVKAVQQAGLPLNQDFNGAKQEGFGFYQVTQKDGKRHSVAAAYLKPILQRPNLTVQTNAQVIKINFSGTKAVGLTYMHNGVNQEIKIAKEIILSSGAINSPQLLMLSGIGDAEQLKSLGIPVVMNLPGVGKNLQDHLCVPIAYTCTKSVSLANAEKLINVLKYLLFKNGPLTTNVAEAGGFVKINPDSELNDLQFHFAPTYFLNHGFNRPDGHGFTFGPTLLYPQSKGSITLRSTNPSEAPVIQPNYLEKAADLEVLVAGVKLSRKLAQMPAFDSFRGEEFVPGLEVQDDEAIRAYIRDTVESLYHPVGTCKMGNDSMAVVNSQLQVHGVQGLRVVDASIMPSIIGGNTNAPTIMIAEKTADLIKNY</sequence>
<feature type="domain" description="Glucose-methanol-choline oxidoreductase N-terminal" evidence="8">
    <location>
        <begin position="250"/>
        <end position="264"/>
    </location>
</feature>
<dbReference type="Gene3D" id="3.50.50.60">
    <property type="entry name" value="FAD/NAD(P)-binding domain"/>
    <property type="match status" value="1"/>
</dbReference>
<comment type="cofactor">
    <cofactor evidence="1 5">
        <name>FAD</name>
        <dbReference type="ChEBI" id="CHEBI:57692"/>
    </cofactor>
</comment>
<dbReference type="NCBIfam" id="NF002550">
    <property type="entry name" value="PRK02106.1"/>
    <property type="match status" value="1"/>
</dbReference>
<proteinExistence type="inferred from homology"/>
<feature type="binding site" evidence="5">
    <location>
        <position position="215"/>
    </location>
    <ligand>
        <name>FAD</name>
        <dbReference type="ChEBI" id="CHEBI:57692"/>
    </ligand>
</feature>